<dbReference type="InterPro" id="IPR002376">
    <property type="entry name" value="Formyl_transf_N"/>
</dbReference>
<dbReference type="Gene3D" id="3.40.50.170">
    <property type="entry name" value="Formyl transferase, N-terminal domain"/>
    <property type="match status" value="1"/>
</dbReference>
<dbReference type="PANTHER" id="PTHR42706">
    <property type="entry name" value="FORMYLTETRAHYDROFOLATE DEFORMYLASE"/>
    <property type="match status" value="1"/>
</dbReference>
<protein>
    <recommendedName>
        <fullName evidence="3 4">Formyltetrahydrofolate deformylase</fullName>
        <ecNumber evidence="3 4">3.5.1.10</ecNumber>
    </recommendedName>
    <alternativeName>
        <fullName evidence="3">Formyl-FH(4) hydrolase</fullName>
    </alternativeName>
</protein>
<dbReference type="HAMAP" id="MF_01927">
    <property type="entry name" value="PurU"/>
    <property type="match status" value="1"/>
</dbReference>
<dbReference type="InterPro" id="IPR004810">
    <property type="entry name" value="PurU"/>
</dbReference>
<dbReference type="NCBIfam" id="NF004684">
    <property type="entry name" value="PRK06027.1"/>
    <property type="match status" value="1"/>
</dbReference>
<dbReference type="STRING" id="545619.SAMN04489860_2345"/>
<evidence type="ECO:0000256" key="3">
    <source>
        <dbReference type="HAMAP-Rule" id="MF_01927"/>
    </source>
</evidence>
<accession>A0A1H1V129</accession>
<dbReference type="Pfam" id="PF00551">
    <property type="entry name" value="Formyl_trans_N"/>
    <property type="match status" value="1"/>
</dbReference>
<dbReference type="CDD" id="cd08648">
    <property type="entry name" value="FMT_core_Formyl-FH4-Hydrolase_C"/>
    <property type="match status" value="1"/>
</dbReference>
<name>A0A1H1V129_9CELL</name>
<evidence type="ECO:0000256" key="5">
    <source>
        <dbReference type="SAM" id="MobiDB-lite"/>
    </source>
</evidence>
<evidence type="ECO:0000313" key="8">
    <source>
        <dbReference type="Proteomes" id="UP000185663"/>
    </source>
</evidence>
<dbReference type="Proteomes" id="UP000185663">
    <property type="component" value="Chromosome I"/>
</dbReference>
<keyword evidence="3" id="KW-0658">Purine biosynthesis</keyword>
<dbReference type="SUPFAM" id="SSF53328">
    <property type="entry name" value="Formyltransferase"/>
    <property type="match status" value="1"/>
</dbReference>
<dbReference type="PRINTS" id="PR01575">
    <property type="entry name" value="FFH4HYDRLASE"/>
</dbReference>
<feature type="domain" description="ACT" evidence="6">
    <location>
        <begin position="38"/>
        <end position="115"/>
    </location>
</feature>
<feature type="region of interest" description="Disordered" evidence="5">
    <location>
        <begin position="1"/>
        <end position="26"/>
    </location>
</feature>
<keyword evidence="2 3" id="KW-0378">Hydrolase</keyword>
<dbReference type="eggNOG" id="COG0788">
    <property type="taxonomic scope" value="Bacteria"/>
</dbReference>
<dbReference type="InterPro" id="IPR036477">
    <property type="entry name" value="Formyl_transf_N_sf"/>
</dbReference>
<gene>
    <name evidence="3" type="primary">purU</name>
    <name evidence="7" type="ORF">SAMN04489860_2345</name>
</gene>
<dbReference type="PROSITE" id="PS51671">
    <property type="entry name" value="ACT"/>
    <property type="match status" value="1"/>
</dbReference>
<dbReference type="InterPro" id="IPR002912">
    <property type="entry name" value="ACT_dom"/>
</dbReference>
<reference evidence="7 8" key="1">
    <citation type="submission" date="2016-10" db="EMBL/GenBank/DDBJ databases">
        <authorList>
            <person name="de Groot N.N."/>
        </authorList>
    </citation>
    <scope>NUCLEOTIDE SEQUENCE [LARGE SCALE GENOMIC DNA]</scope>
    <source>
        <strain evidence="7 8">DSM 22126</strain>
    </source>
</reference>
<evidence type="ECO:0000256" key="2">
    <source>
        <dbReference type="ARBA" id="ARBA00022801"/>
    </source>
</evidence>
<comment type="function">
    <text evidence="3">Catalyzes the hydrolysis of 10-formyltetrahydrofolate (formyl-FH4) to formate and tetrahydrofolate (FH4).</text>
</comment>
<evidence type="ECO:0000259" key="6">
    <source>
        <dbReference type="PROSITE" id="PS51671"/>
    </source>
</evidence>
<dbReference type="PANTHER" id="PTHR42706:SF1">
    <property type="entry name" value="FORMYLTETRAHYDROFOLATE DEFORMYLASE 2, MITOCHONDRIAL"/>
    <property type="match status" value="1"/>
</dbReference>
<feature type="active site" evidence="3">
    <location>
        <position position="257"/>
    </location>
</feature>
<dbReference type="EC" id="3.5.1.10" evidence="3 4"/>
<dbReference type="InterPro" id="IPR041729">
    <property type="entry name" value="Formyl-FH4-Hydrolase_C"/>
</dbReference>
<dbReference type="PIRSF" id="PIRSF036480">
    <property type="entry name" value="FormyFH4_hydr"/>
    <property type="match status" value="1"/>
</dbReference>
<dbReference type="Pfam" id="PF01842">
    <property type="entry name" value="ACT"/>
    <property type="match status" value="1"/>
</dbReference>
<dbReference type="InterPro" id="IPR044074">
    <property type="entry name" value="PurU_ACT"/>
</dbReference>
<dbReference type="SUPFAM" id="SSF55021">
    <property type="entry name" value="ACT-like"/>
    <property type="match status" value="1"/>
</dbReference>
<dbReference type="OrthoDB" id="9806170at2"/>
<evidence type="ECO:0000256" key="4">
    <source>
        <dbReference type="NCBIfam" id="TIGR00655"/>
    </source>
</evidence>
<comment type="pathway">
    <text evidence="3">Purine metabolism; IMP biosynthesis via de novo pathway; formate from 10-formyl-5,6,7,8-tetrahydrofolate: step 1/1.</text>
</comment>
<dbReference type="UniPathway" id="UPA00074">
    <property type="reaction ID" value="UER00170"/>
</dbReference>
<dbReference type="GO" id="GO:0008864">
    <property type="term" value="F:formyltetrahydrofolate deformylase activity"/>
    <property type="evidence" value="ECO:0007669"/>
    <property type="project" value="UniProtKB-UniRule"/>
</dbReference>
<dbReference type="RefSeq" id="WP_081829593.1">
    <property type="nucleotide sequence ID" value="NZ_LT629776.1"/>
</dbReference>
<keyword evidence="8" id="KW-1185">Reference proteome</keyword>
<dbReference type="NCBIfam" id="TIGR00655">
    <property type="entry name" value="PurU"/>
    <property type="match status" value="1"/>
</dbReference>
<dbReference type="GO" id="GO:0006189">
    <property type="term" value="P:'de novo' IMP biosynthetic process"/>
    <property type="evidence" value="ECO:0007669"/>
    <property type="project" value="UniProtKB-UniRule"/>
</dbReference>
<evidence type="ECO:0000313" key="7">
    <source>
        <dbReference type="EMBL" id="SDS77859.1"/>
    </source>
</evidence>
<sequence length="313" mass="34583">MCPRPATERTPVPGYAGPVSSSPTALPLNTDALPTHWVLTLSCPDRPGIVHGVTGTLAEHGGNITESQQFGDPDTGLFFMRVQVVSRSDRATLEDALAPVAAAFDMTWHLDVVGRRVRTLLMVSKAPHCLTDLLYRERHQALPVDVVGVVGNHPDLAEIAQFYGKPFHHVPVTRETKVDAEARLRQIVDELDVELVVLARYMQILSDELCRDLAGQVINIHHSFLPSFKGARPYAQAHARGVKLIGATSHYVTGDLDEGPIIEQDVERVDHSHAEKDLVALGEDVERRTLARAVRWHAEHRVLLDGSRTVVFR</sequence>
<dbReference type="InterPro" id="IPR045865">
    <property type="entry name" value="ACT-like_dom_sf"/>
</dbReference>
<comment type="similarity">
    <text evidence="3">Belongs to the PurU family.</text>
</comment>
<keyword evidence="1 3" id="KW-0554">One-carbon metabolism</keyword>
<dbReference type="AlphaFoldDB" id="A0A1H1V129"/>
<evidence type="ECO:0000256" key="1">
    <source>
        <dbReference type="ARBA" id="ARBA00022563"/>
    </source>
</evidence>
<comment type="catalytic activity">
    <reaction evidence="3">
        <text>(6R)-10-formyltetrahydrofolate + H2O = (6S)-5,6,7,8-tetrahydrofolate + formate + H(+)</text>
        <dbReference type="Rhea" id="RHEA:19833"/>
        <dbReference type="ChEBI" id="CHEBI:15377"/>
        <dbReference type="ChEBI" id="CHEBI:15378"/>
        <dbReference type="ChEBI" id="CHEBI:15740"/>
        <dbReference type="ChEBI" id="CHEBI:57453"/>
        <dbReference type="ChEBI" id="CHEBI:195366"/>
        <dbReference type="EC" id="3.5.1.10"/>
    </reaction>
</comment>
<dbReference type="Gene3D" id="3.30.70.260">
    <property type="match status" value="1"/>
</dbReference>
<dbReference type="EMBL" id="LT629776">
    <property type="protein sequence ID" value="SDS77859.1"/>
    <property type="molecule type" value="Genomic_DNA"/>
</dbReference>
<proteinExistence type="inferred from homology"/>
<organism evidence="7 8">
    <name type="scientific">Paraoerskovia marina</name>
    <dbReference type="NCBI Taxonomy" id="545619"/>
    <lineage>
        <taxon>Bacteria</taxon>
        <taxon>Bacillati</taxon>
        <taxon>Actinomycetota</taxon>
        <taxon>Actinomycetes</taxon>
        <taxon>Micrococcales</taxon>
        <taxon>Cellulomonadaceae</taxon>
        <taxon>Paraoerskovia</taxon>
    </lineage>
</organism>
<dbReference type="CDD" id="cd04875">
    <property type="entry name" value="ACT_F4HF-DF"/>
    <property type="match status" value="1"/>
</dbReference>
<dbReference type="GO" id="GO:0006730">
    <property type="term" value="P:one-carbon metabolic process"/>
    <property type="evidence" value="ECO:0007669"/>
    <property type="project" value="UniProtKB-KW"/>
</dbReference>